<comment type="caution">
    <text evidence="3">The sequence shown here is derived from an EMBL/GenBank/DDBJ whole genome shotgun (WGS) entry which is preliminary data.</text>
</comment>
<protein>
    <submittedName>
        <fullName evidence="3">Uncharacterized protein</fullName>
    </submittedName>
</protein>
<feature type="compositionally biased region" description="Low complexity" evidence="1">
    <location>
        <begin position="117"/>
        <end position="153"/>
    </location>
</feature>
<feature type="region of interest" description="Disordered" evidence="1">
    <location>
        <begin position="91"/>
        <end position="177"/>
    </location>
</feature>
<feature type="transmembrane region" description="Helical" evidence="2">
    <location>
        <begin position="63"/>
        <end position="82"/>
    </location>
</feature>
<evidence type="ECO:0000256" key="2">
    <source>
        <dbReference type="SAM" id="Phobius"/>
    </source>
</evidence>
<keyword evidence="4" id="KW-1185">Reference proteome</keyword>
<evidence type="ECO:0000256" key="1">
    <source>
        <dbReference type="SAM" id="MobiDB-lite"/>
    </source>
</evidence>
<reference evidence="3 4" key="1">
    <citation type="submission" date="2019-03" db="EMBL/GenBank/DDBJ databases">
        <title>Draft genome sequences of novel Actinobacteria.</title>
        <authorList>
            <person name="Sahin N."/>
            <person name="Ay H."/>
            <person name="Saygin H."/>
        </authorList>
    </citation>
    <scope>NUCLEOTIDE SEQUENCE [LARGE SCALE GENOMIC DNA]</scope>
    <source>
        <strain evidence="3 4">DSM 45347</strain>
    </source>
</reference>
<dbReference type="OrthoDB" id="3482574at2"/>
<organism evidence="3 4">
    <name type="scientific">Actinomadura bangladeshensis</name>
    <dbReference type="NCBI Taxonomy" id="453573"/>
    <lineage>
        <taxon>Bacteria</taxon>
        <taxon>Bacillati</taxon>
        <taxon>Actinomycetota</taxon>
        <taxon>Actinomycetes</taxon>
        <taxon>Streptosporangiales</taxon>
        <taxon>Thermomonosporaceae</taxon>
        <taxon>Actinomadura</taxon>
    </lineage>
</organism>
<dbReference type="RefSeq" id="WP_131943822.1">
    <property type="nucleotide sequence ID" value="NZ_BAAAMX010000001.1"/>
</dbReference>
<evidence type="ECO:0000313" key="4">
    <source>
        <dbReference type="Proteomes" id="UP000295431"/>
    </source>
</evidence>
<feature type="compositionally biased region" description="Pro residues" evidence="1">
    <location>
        <begin position="25"/>
        <end position="35"/>
    </location>
</feature>
<keyword evidence="2" id="KW-1133">Transmembrane helix</keyword>
<keyword evidence="2" id="KW-0472">Membrane</keyword>
<accession>A0A4R4NG23</accession>
<keyword evidence="2" id="KW-0812">Transmembrane</keyword>
<dbReference type="AlphaFoldDB" id="A0A4R4NG23"/>
<sequence>MIGNSPYDRDELLVTGIPPAAEPLARPPVESPPDPATETRPLREAPPVFVDASGWRARLGRRLGLLAGALLVVFLGALGLGMTTGTNVPLTPWSEPSARPHVKVTPPRVAPSRTADPPSAARPGPSGPAGTPAPSTAPRSSSAPSAARPSPTAVTSTHPGKSQAEPPAWGRGNKKTR</sequence>
<dbReference type="Proteomes" id="UP000295431">
    <property type="component" value="Unassembled WGS sequence"/>
</dbReference>
<name>A0A4R4NG23_9ACTN</name>
<feature type="region of interest" description="Disordered" evidence="1">
    <location>
        <begin position="1"/>
        <end position="45"/>
    </location>
</feature>
<proteinExistence type="predicted"/>
<evidence type="ECO:0000313" key="3">
    <source>
        <dbReference type="EMBL" id="TDC07959.1"/>
    </source>
</evidence>
<gene>
    <name evidence="3" type="ORF">E1284_31615</name>
</gene>
<dbReference type="EMBL" id="SMJW01000228">
    <property type="protein sequence ID" value="TDC07959.1"/>
    <property type="molecule type" value="Genomic_DNA"/>
</dbReference>